<dbReference type="PANTHER" id="PTHR46230:SF3">
    <property type="entry name" value="SUFE-LIKE PROTEIN 1, CHLOROPLASTIC_MITOCHONDRIAL"/>
    <property type="match status" value="1"/>
</dbReference>
<evidence type="ECO:0000256" key="1">
    <source>
        <dbReference type="RuleBase" id="RU003860"/>
    </source>
</evidence>
<keyword evidence="3" id="KW-1185">Reference proteome</keyword>
<dbReference type="EMBL" id="JAMC01000003">
    <property type="protein sequence ID" value="KEJ89374.1"/>
    <property type="molecule type" value="Genomic_DNA"/>
</dbReference>
<evidence type="ECO:0000313" key="2">
    <source>
        <dbReference type="EMBL" id="KEJ89374.1"/>
    </source>
</evidence>
<dbReference type="SUPFAM" id="SSF82657">
    <property type="entry name" value="BolA-like"/>
    <property type="match status" value="1"/>
</dbReference>
<gene>
    <name evidence="2" type="ORF">DSW25_10205</name>
</gene>
<dbReference type="OrthoDB" id="9811118at2"/>
<sequence>MAIKEEIEKALETAFAIERLTVEDVSEAHRGHAGFREGGETHFDVSIRAPDFAGLSRLAKHRAVHSALGADLISRIHALALDINP</sequence>
<reference evidence="2 3" key="1">
    <citation type="submission" date="2014-01" db="EMBL/GenBank/DDBJ databases">
        <title>Sulfitobacter donghicola JCM 14565 Genome Sequencing.</title>
        <authorList>
            <person name="Lai Q."/>
            <person name="Hong Z."/>
        </authorList>
    </citation>
    <scope>NUCLEOTIDE SEQUENCE [LARGE SCALE GENOMIC DNA]</scope>
    <source>
        <strain evidence="2 3">JCM 14565</strain>
    </source>
</reference>
<dbReference type="InterPro" id="IPR036065">
    <property type="entry name" value="BolA-like_sf"/>
</dbReference>
<dbReference type="PANTHER" id="PTHR46230">
    <property type="match status" value="1"/>
</dbReference>
<evidence type="ECO:0000313" key="3">
    <source>
        <dbReference type="Proteomes" id="UP000027734"/>
    </source>
</evidence>
<dbReference type="GO" id="GO:0016226">
    <property type="term" value="P:iron-sulfur cluster assembly"/>
    <property type="evidence" value="ECO:0007669"/>
    <property type="project" value="TreeGrafter"/>
</dbReference>
<dbReference type="RefSeq" id="WP_025060228.1">
    <property type="nucleotide sequence ID" value="NZ_JAMC01000003.1"/>
</dbReference>
<dbReference type="InterPro" id="IPR002634">
    <property type="entry name" value="BolA"/>
</dbReference>
<dbReference type="STRING" id="1300350.Z948_2928"/>
<dbReference type="eggNOG" id="COG0271">
    <property type="taxonomic scope" value="Bacteria"/>
</dbReference>
<proteinExistence type="inferred from homology"/>
<accession>A0A073IHV9</accession>
<comment type="similarity">
    <text evidence="1">Belongs to the BolA/IbaG family.</text>
</comment>
<dbReference type="Proteomes" id="UP000027734">
    <property type="component" value="Unassembled WGS sequence"/>
</dbReference>
<name>A0A073IHV9_9RHOB</name>
<dbReference type="AlphaFoldDB" id="A0A073IHV9"/>
<dbReference type="Pfam" id="PF01722">
    <property type="entry name" value="BolA"/>
    <property type="match status" value="1"/>
</dbReference>
<organism evidence="2 3">
    <name type="scientific">Sulfitobacter donghicola DSW-25 = KCTC 12864 = JCM 14565</name>
    <dbReference type="NCBI Taxonomy" id="1300350"/>
    <lineage>
        <taxon>Bacteria</taxon>
        <taxon>Pseudomonadati</taxon>
        <taxon>Pseudomonadota</taxon>
        <taxon>Alphaproteobacteria</taxon>
        <taxon>Rhodobacterales</taxon>
        <taxon>Roseobacteraceae</taxon>
        <taxon>Sulfitobacter</taxon>
    </lineage>
</organism>
<dbReference type="PIRSF" id="PIRSF003113">
    <property type="entry name" value="BolA"/>
    <property type="match status" value="1"/>
</dbReference>
<comment type="caution">
    <text evidence="2">The sequence shown here is derived from an EMBL/GenBank/DDBJ whole genome shotgun (WGS) entry which is preliminary data.</text>
</comment>
<dbReference type="Gene3D" id="3.30.300.90">
    <property type="entry name" value="BolA-like"/>
    <property type="match status" value="1"/>
</dbReference>
<protein>
    <submittedName>
        <fullName evidence="2">BolA family transcriptional regulator</fullName>
    </submittedName>
</protein>